<evidence type="ECO:0000256" key="2">
    <source>
        <dbReference type="ARBA" id="ARBA00008544"/>
    </source>
</evidence>
<dbReference type="InterPro" id="IPR036041">
    <property type="entry name" value="Ribosome-inact_prot_sf"/>
</dbReference>
<organism evidence="9 10">
    <name type="scientific">Saponaria officinalis</name>
    <name type="common">Common soapwort</name>
    <name type="synonym">Lychnis saponaria</name>
    <dbReference type="NCBI Taxonomy" id="3572"/>
    <lineage>
        <taxon>Eukaryota</taxon>
        <taxon>Viridiplantae</taxon>
        <taxon>Streptophyta</taxon>
        <taxon>Embryophyta</taxon>
        <taxon>Tracheophyta</taxon>
        <taxon>Spermatophyta</taxon>
        <taxon>Magnoliopsida</taxon>
        <taxon>eudicotyledons</taxon>
        <taxon>Gunneridae</taxon>
        <taxon>Pentapetalae</taxon>
        <taxon>Caryophyllales</taxon>
        <taxon>Caryophyllaceae</taxon>
        <taxon>Caryophylleae</taxon>
        <taxon>Saponaria</taxon>
    </lineage>
</organism>
<dbReference type="InterPro" id="IPR016138">
    <property type="entry name" value="Ribosome_inactivat_prot_sub1"/>
</dbReference>
<evidence type="ECO:0000256" key="4">
    <source>
        <dbReference type="ARBA" id="ARBA00022656"/>
    </source>
</evidence>
<dbReference type="Proteomes" id="UP001443914">
    <property type="component" value="Unassembled WGS sequence"/>
</dbReference>
<accession>A0AAW1GGG9</accession>
<dbReference type="PANTHER" id="PTHR33453:SF34">
    <property type="entry name" value="RIBOSOME-INACTIVATING PROTEIN"/>
    <property type="match status" value="1"/>
</dbReference>
<dbReference type="SUPFAM" id="SSF56371">
    <property type="entry name" value="Ribosome inactivating proteins (RIP)"/>
    <property type="match status" value="1"/>
</dbReference>
<sequence length="323" mass="37473">MHFVLMSMTFDITIHQLLKARVLHQKRVIEAKKYKEIIMNLLNVLRLSTIWNIMFAAAPSVITFNLNMPQNYQTFVAQVRDTVADHNRNYYGLPIIKAPDSKNKHLYIQVNAAAQGQKPAISVTLQLRTSDLYIVAYRDKDNLGKDRAFYFKDMIAAKDVFPDMKNIHQELTKCNPDYRRIQSEAKIDIKDLEFRLPNLEDAMRKAYGMISRDKNFEQRQALFMLYSIQMVSEAARFKYIEQKTVKQLPSDVEVASLVNEWLKLSEQIVPSKDGRFKTPIDIRVAENPTKIWTVRTVAEIKPDIGILGYVRPTMRDSPIAEEI</sequence>
<evidence type="ECO:0000256" key="6">
    <source>
        <dbReference type="ARBA" id="ARBA00022821"/>
    </source>
</evidence>
<dbReference type="InterPro" id="IPR016139">
    <property type="entry name" value="Ribosome_inactivat_prot_sub2"/>
</dbReference>
<dbReference type="Gene3D" id="4.10.470.10">
    <property type="entry name" value="Ricin (A Subunit), domain 2"/>
    <property type="match status" value="1"/>
</dbReference>
<keyword evidence="4 8" id="KW-0800">Toxin</keyword>
<dbReference type="InterPro" id="IPR017989">
    <property type="entry name" value="Ribosome_inactivat_1/2"/>
</dbReference>
<dbReference type="GO" id="GO:0030598">
    <property type="term" value="F:rRNA N-glycosylase activity"/>
    <property type="evidence" value="ECO:0007669"/>
    <property type="project" value="UniProtKB-EC"/>
</dbReference>
<dbReference type="InterPro" id="IPR001574">
    <property type="entry name" value="Ribosome_inactivat_prot"/>
</dbReference>
<dbReference type="EMBL" id="JBDFQZ010000014">
    <property type="protein sequence ID" value="KAK9663855.1"/>
    <property type="molecule type" value="Genomic_DNA"/>
</dbReference>
<keyword evidence="5 8" id="KW-0378">Hydrolase</keyword>
<dbReference type="PANTHER" id="PTHR33453">
    <property type="match status" value="1"/>
</dbReference>
<keyword evidence="7 8" id="KW-0652">Protein synthesis inhibitor</keyword>
<evidence type="ECO:0000313" key="10">
    <source>
        <dbReference type="Proteomes" id="UP001443914"/>
    </source>
</evidence>
<evidence type="ECO:0000256" key="3">
    <source>
        <dbReference type="ARBA" id="ARBA00012001"/>
    </source>
</evidence>
<dbReference type="Pfam" id="PF00161">
    <property type="entry name" value="RIP"/>
    <property type="match status" value="1"/>
</dbReference>
<evidence type="ECO:0000256" key="8">
    <source>
        <dbReference type="RuleBase" id="RU004915"/>
    </source>
</evidence>
<dbReference type="GO" id="GO:0017148">
    <property type="term" value="P:negative regulation of translation"/>
    <property type="evidence" value="ECO:0007669"/>
    <property type="project" value="UniProtKB-KW"/>
</dbReference>
<keyword evidence="10" id="KW-1185">Reference proteome</keyword>
<dbReference type="GO" id="GO:0090729">
    <property type="term" value="F:toxin activity"/>
    <property type="evidence" value="ECO:0007669"/>
    <property type="project" value="UniProtKB-KW"/>
</dbReference>
<dbReference type="Gene3D" id="3.40.420.10">
    <property type="entry name" value="Ricin (A subunit), domain 1"/>
    <property type="match status" value="1"/>
</dbReference>
<comment type="catalytic activity">
    <reaction evidence="1 8">
        <text>Endohydrolysis of the N-glycosidic bond at one specific adenosine on the 28S rRNA.</text>
        <dbReference type="EC" id="3.2.2.22"/>
    </reaction>
</comment>
<protein>
    <recommendedName>
        <fullName evidence="3 8">rRNA N-glycosylase</fullName>
        <ecNumber evidence="3 8">3.2.2.22</ecNumber>
    </recommendedName>
</protein>
<keyword evidence="6 8" id="KW-0611">Plant defense</keyword>
<evidence type="ECO:0000256" key="1">
    <source>
        <dbReference type="ARBA" id="ARBA00000237"/>
    </source>
</evidence>
<dbReference type="PRINTS" id="PR00396">
    <property type="entry name" value="SHIGARICIN"/>
</dbReference>
<dbReference type="GO" id="GO:0006952">
    <property type="term" value="P:defense response"/>
    <property type="evidence" value="ECO:0007669"/>
    <property type="project" value="UniProtKB-KW"/>
</dbReference>
<proteinExistence type="inferred from homology"/>
<name>A0AAW1GGG9_SAPOF</name>
<evidence type="ECO:0000256" key="5">
    <source>
        <dbReference type="ARBA" id="ARBA00022801"/>
    </source>
</evidence>
<dbReference type="EC" id="3.2.2.22" evidence="3 8"/>
<evidence type="ECO:0000256" key="7">
    <source>
        <dbReference type="ARBA" id="ARBA00023193"/>
    </source>
</evidence>
<evidence type="ECO:0000313" key="9">
    <source>
        <dbReference type="EMBL" id="KAK9663855.1"/>
    </source>
</evidence>
<gene>
    <name evidence="9" type="ORF">RND81_14G002900</name>
</gene>
<dbReference type="AlphaFoldDB" id="A0AAW1GGG9"/>
<comment type="caution">
    <text evidence="9">The sequence shown here is derived from an EMBL/GenBank/DDBJ whole genome shotgun (WGS) entry which is preliminary data.</text>
</comment>
<comment type="similarity">
    <text evidence="2">Belongs to the ribosome-inactivating protein family. Type 1 RIP subfamily.</text>
</comment>
<reference evidence="9" key="1">
    <citation type="submission" date="2024-03" db="EMBL/GenBank/DDBJ databases">
        <title>WGS assembly of Saponaria officinalis var. Norfolk2.</title>
        <authorList>
            <person name="Jenkins J."/>
            <person name="Shu S."/>
            <person name="Grimwood J."/>
            <person name="Barry K."/>
            <person name="Goodstein D."/>
            <person name="Schmutz J."/>
            <person name="Leebens-Mack J."/>
            <person name="Osbourn A."/>
        </authorList>
    </citation>
    <scope>NUCLEOTIDE SEQUENCE [LARGE SCALE GENOMIC DNA]</scope>
    <source>
        <strain evidence="9">JIC</strain>
    </source>
</reference>